<evidence type="ECO:0000256" key="1">
    <source>
        <dbReference type="SAM" id="MobiDB-lite"/>
    </source>
</evidence>
<dbReference type="InterPro" id="IPR036397">
    <property type="entry name" value="RNaseH_sf"/>
</dbReference>
<gene>
    <name evidence="3" type="ORF">GCM10009640_11300</name>
</gene>
<dbReference type="Pfam" id="PF13683">
    <property type="entry name" value="rve_3"/>
    <property type="match status" value="1"/>
</dbReference>
<dbReference type="EMBL" id="BAAAKK010000003">
    <property type="protein sequence ID" value="GAA1421065.1"/>
    <property type="molecule type" value="Genomic_DNA"/>
</dbReference>
<evidence type="ECO:0000313" key="4">
    <source>
        <dbReference type="Proteomes" id="UP001501266"/>
    </source>
</evidence>
<name>A0ABP4JJK7_9MICO</name>
<evidence type="ECO:0000259" key="2">
    <source>
        <dbReference type="PROSITE" id="PS50994"/>
    </source>
</evidence>
<dbReference type="Gene3D" id="3.30.420.10">
    <property type="entry name" value="Ribonuclease H-like superfamily/Ribonuclease H"/>
    <property type="match status" value="1"/>
</dbReference>
<feature type="region of interest" description="Disordered" evidence="1">
    <location>
        <begin position="1"/>
        <end position="20"/>
    </location>
</feature>
<dbReference type="PANTHER" id="PTHR35004">
    <property type="entry name" value="TRANSPOSASE RV3428C-RELATED"/>
    <property type="match status" value="1"/>
</dbReference>
<keyword evidence="4" id="KW-1185">Reference proteome</keyword>
<organism evidence="3 4">
    <name type="scientific">Agrococcus citreus</name>
    <dbReference type="NCBI Taxonomy" id="84643"/>
    <lineage>
        <taxon>Bacteria</taxon>
        <taxon>Bacillati</taxon>
        <taxon>Actinomycetota</taxon>
        <taxon>Actinomycetes</taxon>
        <taxon>Micrococcales</taxon>
        <taxon>Microbacteriaceae</taxon>
        <taxon>Agrococcus</taxon>
    </lineage>
</organism>
<feature type="domain" description="Integrase catalytic" evidence="2">
    <location>
        <begin position="1"/>
        <end position="167"/>
    </location>
</feature>
<dbReference type="SUPFAM" id="SSF53098">
    <property type="entry name" value="Ribonuclease H-like"/>
    <property type="match status" value="1"/>
</dbReference>
<dbReference type="InterPro" id="IPR001584">
    <property type="entry name" value="Integrase_cat-core"/>
</dbReference>
<reference evidence="4" key="1">
    <citation type="journal article" date="2019" name="Int. J. Syst. Evol. Microbiol.">
        <title>The Global Catalogue of Microorganisms (GCM) 10K type strain sequencing project: providing services to taxonomists for standard genome sequencing and annotation.</title>
        <authorList>
            <consortium name="The Broad Institute Genomics Platform"/>
            <consortium name="The Broad Institute Genome Sequencing Center for Infectious Disease"/>
            <person name="Wu L."/>
            <person name="Ma J."/>
        </authorList>
    </citation>
    <scope>NUCLEOTIDE SEQUENCE [LARGE SCALE GENOMIC DNA]</scope>
    <source>
        <strain evidence="4">JCM 12398</strain>
    </source>
</reference>
<dbReference type="InterPro" id="IPR012337">
    <property type="entry name" value="RNaseH-like_sf"/>
</dbReference>
<sequence>MTRNRAATIERSGAPRNKHRQPVVGAAFVRAVVDDQSRVAYAEICPDERAETAIGVLEHAVAWFAERGVIVERFLSDDGSAYRSPAWRDARADLGIVHKRTRPYRPQTNGRIERLHRTLADGWAYARLDSSESERRAQQPSWPHFYNHRRAHSAICGIPISRLHNLPGHHT</sequence>
<evidence type="ECO:0000313" key="3">
    <source>
        <dbReference type="EMBL" id="GAA1421065.1"/>
    </source>
</evidence>
<accession>A0ABP4JJK7</accession>
<dbReference type="Proteomes" id="UP001501266">
    <property type="component" value="Unassembled WGS sequence"/>
</dbReference>
<proteinExistence type="predicted"/>
<dbReference type="PROSITE" id="PS50994">
    <property type="entry name" value="INTEGRASE"/>
    <property type="match status" value="1"/>
</dbReference>
<comment type="caution">
    <text evidence="3">The sequence shown here is derived from an EMBL/GenBank/DDBJ whole genome shotgun (WGS) entry which is preliminary data.</text>
</comment>
<protein>
    <recommendedName>
        <fullName evidence="2">Integrase catalytic domain-containing protein</fullName>
    </recommendedName>
</protein>
<dbReference type="PANTHER" id="PTHR35004:SF6">
    <property type="entry name" value="TRANSPOSASE"/>
    <property type="match status" value="1"/>
</dbReference>